<accession>A0A2A4I0I2</accession>
<organism evidence="1 2">
    <name type="scientific">Sphingomonas ginsenosidimutans</name>
    <dbReference type="NCBI Taxonomy" id="862134"/>
    <lineage>
        <taxon>Bacteria</taxon>
        <taxon>Pseudomonadati</taxon>
        <taxon>Pseudomonadota</taxon>
        <taxon>Alphaproteobacteria</taxon>
        <taxon>Sphingomonadales</taxon>
        <taxon>Sphingomonadaceae</taxon>
        <taxon>Sphingomonas</taxon>
    </lineage>
</organism>
<sequence length="153" mass="16456">MQTSAVTSNPGHRATAGEIRSLADDYRLAAAAVANCGRRDVPSSRSPYRMLALHAVELYLNALLLHRCRSPEAIRGLQHDLASRMEMAVAAGLVLRVRTVAHLRAVAARREYLTSRYAPDRAGEASEPTRMAATLEEVASKVSSIVAAQPPPG</sequence>
<evidence type="ECO:0000313" key="1">
    <source>
        <dbReference type="EMBL" id="PCG09791.1"/>
    </source>
</evidence>
<reference evidence="1 2" key="1">
    <citation type="submission" date="2017-09" db="EMBL/GenBank/DDBJ databases">
        <title>Sphingomonas ginsenosidimutans KACC 14949, whole genome shotgun sequence.</title>
        <authorList>
            <person name="Feng G."/>
            <person name="Zhu H."/>
        </authorList>
    </citation>
    <scope>NUCLEOTIDE SEQUENCE [LARGE SCALE GENOMIC DNA]</scope>
    <source>
        <strain evidence="1 2">KACC 14949</strain>
    </source>
</reference>
<comment type="caution">
    <text evidence="1">The sequence shown here is derived from an EMBL/GenBank/DDBJ whole genome shotgun (WGS) entry which is preliminary data.</text>
</comment>
<name>A0A2A4I0I2_9SPHN</name>
<dbReference type="Proteomes" id="UP000218784">
    <property type="component" value="Unassembled WGS sequence"/>
</dbReference>
<gene>
    <name evidence="1" type="ORF">COA17_08090</name>
</gene>
<evidence type="ECO:0000313" key="2">
    <source>
        <dbReference type="Proteomes" id="UP000218784"/>
    </source>
</evidence>
<dbReference type="AlphaFoldDB" id="A0A2A4I0I2"/>
<dbReference type="EMBL" id="NWVD01000002">
    <property type="protein sequence ID" value="PCG09791.1"/>
    <property type="molecule type" value="Genomic_DNA"/>
</dbReference>
<proteinExistence type="predicted"/>
<dbReference type="RefSeq" id="WP_096611501.1">
    <property type="nucleotide sequence ID" value="NZ_NWVD01000002.1"/>
</dbReference>
<evidence type="ECO:0008006" key="3">
    <source>
        <dbReference type="Google" id="ProtNLM"/>
    </source>
</evidence>
<keyword evidence="2" id="KW-1185">Reference proteome</keyword>
<protein>
    <recommendedName>
        <fullName evidence="3">HEPN domain-containing protein</fullName>
    </recommendedName>
</protein>